<reference evidence="1 2" key="1">
    <citation type="submission" date="2016-04" db="EMBL/GenBank/DDBJ databases">
        <title>ATOL: Assembling a taxonomically balanced genome-scale reconstruction of the evolutionary history of the Enterobacteriaceae.</title>
        <authorList>
            <person name="Plunkett G.III."/>
            <person name="Neeno-Eckwall E.C."/>
            <person name="Glasner J.D."/>
            <person name="Perna N.T."/>
        </authorList>
    </citation>
    <scope>NUCLEOTIDE SEQUENCE [LARGE SCALE GENOMIC DNA]</scope>
    <source>
        <strain evidence="1 2">ATCC 51603</strain>
    </source>
</reference>
<dbReference type="Pfam" id="PF19952">
    <property type="entry name" value="DUF6414"/>
    <property type="match status" value="1"/>
</dbReference>
<gene>
    <name evidence="1" type="ORF">M989_02100</name>
</gene>
<dbReference type="InterPro" id="IPR045633">
    <property type="entry name" value="DUF6414"/>
</dbReference>
<sequence>MEQEQQNIDSLFDFLYIDRVRVSSLTAQLHNAGVVTSVKQTISDTDKSNKSVELNVKILKGKIGADDSIAHSQEKTFDASWSLPINFLDKLDEVGMIKTGLNGENLGSVVHSIGKMRIFDVSTIQKIMPLFGEMAQAQANTANLPPKAKAKLKGKLDIDEIEVSPGLTFGVVKKLINIVPNILQVDFIDEDGELMWMSIDKEFLTINPDDLALKYGGTIPGTWHVIGLIDALPDYVQGKDIDSSPAFPEHDLKSGLQTFLDMVKEQAGRGSNSYGMTPLLIFRTVG</sequence>
<organism evidence="1 2">
    <name type="scientific">Kluyvera georgiana ATCC 51603</name>
    <dbReference type="NCBI Taxonomy" id="1354264"/>
    <lineage>
        <taxon>Bacteria</taxon>
        <taxon>Pseudomonadati</taxon>
        <taxon>Pseudomonadota</taxon>
        <taxon>Gammaproteobacteria</taxon>
        <taxon>Enterobacterales</taxon>
        <taxon>Enterobacteriaceae</taxon>
        <taxon>Kluyvera</taxon>
    </lineage>
</organism>
<proteinExistence type="predicted"/>
<name>A0A1B7JZD7_9ENTR</name>
<comment type="caution">
    <text evidence="1">The sequence shown here is derived from an EMBL/GenBank/DDBJ whole genome shotgun (WGS) entry which is preliminary data.</text>
</comment>
<dbReference type="EMBL" id="LXEU01000044">
    <property type="protein sequence ID" value="OAT53250.1"/>
    <property type="molecule type" value="Genomic_DNA"/>
</dbReference>
<dbReference type="PATRIC" id="fig|1354264.4.peg.2181"/>
<accession>A0A1B7JZD7</accession>
<keyword evidence="2" id="KW-1185">Reference proteome</keyword>
<evidence type="ECO:0000313" key="2">
    <source>
        <dbReference type="Proteomes" id="UP000078386"/>
    </source>
</evidence>
<dbReference type="AlphaFoldDB" id="A0A1B7JZD7"/>
<evidence type="ECO:0000313" key="1">
    <source>
        <dbReference type="EMBL" id="OAT53250.1"/>
    </source>
</evidence>
<protein>
    <submittedName>
        <fullName evidence="1">Uncharacterized protein</fullName>
    </submittedName>
</protein>
<dbReference type="Proteomes" id="UP000078386">
    <property type="component" value="Unassembled WGS sequence"/>
</dbReference>
<dbReference type="RefSeq" id="WP_016156230.1">
    <property type="nucleotide sequence ID" value="NZ_LXEU01000044.1"/>
</dbReference>